<dbReference type="InterPro" id="IPR045867">
    <property type="entry name" value="DNA-dir_RpoC_beta_prime"/>
</dbReference>
<feature type="binding site" evidence="7">
    <location>
        <position position="76"/>
    </location>
    <ligand>
        <name>Zn(2+)</name>
        <dbReference type="ChEBI" id="CHEBI:29105"/>
        <label>1</label>
    </ligand>
</feature>
<dbReference type="InterPro" id="IPR007066">
    <property type="entry name" value="RNA_pol_Rpb1_3"/>
</dbReference>
<dbReference type="Pfam" id="PF04983">
    <property type="entry name" value="RNA_pol_Rpb1_3"/>
    <property type="match status" value="1"/>
</dbReference>
<dbReference type="Gene3D" id="1.10.132.30">
    <property type="match status" value="1"/>
</dbReference>
<dbReference type="GO" id="GO:0000287">
    <property type="term" value="F:magnesium ion binding"/>
    <property type="evidence" value="ECO:0007669"/>
    <property type="project" value="UniProtKB-UniRule"/>
</dbReference>
<sequence>MINDFKSIRLRIASPEDILKWSYGEVIKSETINYRTQRPEKDGLFSERIFGPTKDWECYCGKYRRIRYKGVVCDKCGVEVTRSLVRRHRMGHIELAAPVVHIWFLKSSPSKLSLLLNIPLPKLEKVVYYAAYIITTVDEEKQKRALDQIATEFKSRKKTVKEEGIDLDSLKKAMSDVKKEVKNLMVGQVLSESEYHDLAQRFGDVFQAEMGAGAIEKILKNLDLKKYATAIKKDLEKGTGDSAKEARMMRRLKIVTAMERKDTKPDWMILKVLPVMPPDLRPMVALDGGRYATSDLNDLYRRVINRNNRLKKLIDLKAPEVILINEKRMLQEAVDALFDNTARGGSQQLSSQRRPLRSISDMLKGKQGRFRQNLLGKRVDYSGRSVIVVGPHLKLHQCGLPKKMALELFRPFVIAQIIDRALAHNVKNANRLIETSAPEVWAILEEVIKGKKVLLNRAPTLHRLGIQAFEPLLIEDMAIQLHPLVCSSFNADFDGDQMAVHLPLSDRAQKEASEIMLSSVNLLKPATGEPAVTPSQDIVLGIYYLTKIDPVAVGQGRVFSGKDEAVYALENKKIAVNTLIKIYSDRDKKIIETTLGRIIFNDTLPAGVEFINEEIKKKQLKRLVARIIDEYGVEVAPKFLDDIKDLGFEYATYSGITWSISDLIVPKKKDEIIQEAEKLVVDVHDKYNQGFLTKGERKARIISIWTEANAKISELVPEALDKQGPIFSIIDSGARGTWNQVNQVTGMKGLVQNAQNEIIELPIKSSFREGVDVLEFFIATHGARKGTTDTALKTAAAGYLTRKLVDVSQDLVIQEENCRTKDGVVIPREDDYNMSFTERLFSRVALEDVRDGKRLLIAANEIIDVDTAKAIEEVDSITMVKVRSPIHCKTLYGICAKCYGYDLGKNEKIEKGQAVGVVAAQSIGEPGTQLTMRTFHIGGIAGADITSGLPRVVEVFEVRPPKGRAFMAKEDGVVTDIEDRDLLKIVKITTPGGKTPKAVEYPISKTSTLLVKVGDEVKKGDRICEGNLDLRELLELKSKEEVEAEIVRSVQKIYSSEGASINNKHIEVIVRQMFSRVKIKNPGDSQFIPGEIIERSRFIEINRELKKNGKAPAKAKQLLMGITKVALSTQSFLSAASFQETTRVLINAAIESKIDELRGLKENVIIGRAIPAGTNFANQLMEFEDEILNEDEGTD</sequence>
<evidence type="ECO:0000256" key="1">
    <source>
        <dbReference type="ARBA" id="ARBA00022478"/>
    </source>
</evidence>
<feature type="binding site" evidence="7">
    <location>
        <position position="895"/>
    </location>
    <ligand>
        <name>Zn(2+)</name>
        <dbReference type="ChEBI" id="CHEBI:29105"/>
        <label>2</label>
    </ligand>
</feature>
<dbReference type="GO" id="GO:0006351">
    <property type="term" value="P:DNA-templated transcription"/>
    <property type="evidence" value="ECO:0007669"/>
    <property type="project" value="UniProtKB-UniRule"/>
</dbReference>
<feature type="binding site" evidence="7">
    <location>
        <position position="818"/>
    </location>
    <ligand>
        <name>Zn(2+)</name>
        <dbReference type="ChEBI" id="CHEBI:29105"/>
        <label>2</label>
    </ligand>
</feature>
<dbReference type="InterPro" id="IPR007080">
    <property type="entry name" value="RNA_pol_Rpb1_1"/>
</dbReference>
<feature type="domain" description="RNA polymerase N-terminal" evidence="9">
    <location>
        <begin position="266"/>
        <end position="546"/>
    </location>
</feature>
<evidence type="ECO:0000256" key="8">
    <source>
        <dbReference type="RuleBase" id="RU004279"/>
    </source>
</evidence>
<dbReference type="InterPro" id="IPR044893">
    <property type="entry name" value="RNA_pol_Rpb1_clamp_domain"/>
</dbReference>
<evidence type="ECO:0000256" key="3">
    <source>
        <dbReference type="ARBA" id="ARBA00022695"/>
    </source>
</evidence>
<feature type="binding site" evidence="7">
    <location>
        <position position="73"/>
    </location>
    <ligand>
        <name>Zn(2+)</name>
        <dbReference type="ChEBI" id="CHEBI:29105"/>
        <label>1</label>
    </ligand>
</feature>
<dbReference type="InterPro" id="IPR007083">
    <property type="entry name" value="RNA_pol_Rpb1_4"/>
</dbReference>
<dbReference type="HAMAP" id="MF_01322">
    <property type="entry name" value="RNApol_bact_RpoC"/>
    <property type="match status" value="1"/>
</dbReference>
<evidence type="ECO:0000313" key="11">
    <source>
        <dbReference type="Proteomes" id="UP000229112"/>
    </source>
</evidence>
<dbReference type="Proteomes" id="UP000229112">
    <property type="component" value="Unassembled WGS sequence"/>
</dbReference>
<dbReference type="InterPro" id="IPR012754">
    <property type="entry name" value="DNA-dir_RpoC_beta_prime_bact"/>
</dbReference>
<comment type="catalytic activity">
    <reaction evidence="6 7 8">
        <text>RNA(n) + a ribonucleoside 5'-triphosphate = RNA(n+1) + diphosphate</text>
        <dbReference type="Rhea" id="RHEA:21248"/>
        <dbReference type="Rhea" id="RHEA-COMP:14527"/>
        <dbReference type="Rhea" id="RHEA-COMP:17342"/>
        <dbReference type="ChEBI" id="CHEBI:33019"/>
        <dbReference type="ChEBI" id="CHEBI:61557"/>
        <dbReference type="ChEBI" id="CHEBI:140395"/>
        <dbReference type="EC" id="2.7.7.6"/>
    </reaction>
</comment>
<keyword evidence="7" id="KW-0862">Zinc</keyword>
<protein>
    <recommendedName>
        <fullName evidence="7">DNA-directed RNA polymerase subunit beta'</fullName>
        <shortName evidence="7">RNAP subunit beta'</shortName>
        <ecNumber evidence="7">2.7.7.6</ecNumber>
    </recommendedName>
    <alternativeName>
        <fullName evidence="7">RNA polymerase subunit beta'</fullName>
    </alternativeName>
    <alternativeName>
        <fullName evidence="7">Transcriptase subunit beta'</fullName>
    </alternativeName>
</protein>
<dbReference type="Gene3D" id="2.40.40.20">
    <property type="match status" value="1"/>
</dbReference>
<reference evidence="11" key="1">
    <citation type="submission" date="2017-09" db="EMBL/GenBank/DDBJ databases">
        <title>Depth-based differentiation of microbial function through sediment-hosted aquifers and enrichment of novel symbionts in the deep terrestrial subsurface.</title>
        <authorList>
            <person name="Probst A.J."/>
            <person name="Ladd B."/>
            <person name="Jarett J.K."/>
            <person name="Geller-Mcgrath D.E."/>
            <person name="Sieber C.M.K."/>
            <person name="Emerson J.B."/>
            <person name="Anantharaman K."/>
            <person name="Thomas B.C."/>
            <person name="Malmstrom R."/>
            <person name="Stieglmeier M."/>
            <person name="Klingl A."/>
            <person name="Woyke T."/>
            <person name="Ryan C.M."/>
            <person name="Banfield J.F."/>
        </authorList>
    </citation>
    <scope>NUCLEOTIDE SEQUENCE [LARGE SCALE GENOMIC DNA]</scope>
</reference>
<keyword evidence="1 7" id="KW-0240">DNA-directed RNA polymerase</keyword>
<evidence type="ECO:0000256" key="5">
    <source>
        <dbReference type="ARBA" id="ARBA00023163"/>
    </source>
</evidence>
<dbReference type="Pfam" id="PF00623">
    <property type="entry name" value="RNA_pol_Rpb1_2"/>
    <property type="match status" value="2"/>
</dbReference>
<dbReference type="Gene3D" id="1.10.1790.20">
    <property type="match status" value="1"/>
</dbReference>
<feature type="binding site" evidence="7">
    <location>
        <position position="888"/>
    </location>
    <ligand>
        <name>Zn(2+)</name>
        <dbReference type="ChEBI" id="CHEBI:29105"/>
        <label>2</label>
    </ligand>
</feature>
<feature type="binding site" evidence="7">
    <location>
        <position position="898"/>
    </location>
    <ligand>
        <name>Zn(2+)</name>
        <dbReference type="ChEBI" id="CHEBI:29105"/>
        <label>2</label>
    </ligand>
</feature>
<feature type="binding site" evidence="7">
    <location>
        <position position="58"/>
    </location>
    <ligand>
        <name>Zn(2+)</name>
        <dbReference type="ChEBI" id="CHEBI:29105"/>
        <label>1</label>
    </ligand>
</feature>
<comment type="caution">
    <text evidence="10">The sequence shown here is derived from an EMBL/GenBank/DDBJ whole genome shotgun (WGS) entry which is preliminary data.</text>
</comment>
<evidence type="ECO:0000256" key="6">
    <source>
        <dbReference type="ARBA" id="ARBA00048552"/>
    </source>
</evidence>
<proteinExistence type="inferred from homology"/>
<dbReference type="InterPro" id="IPR007081">
    <property type="entry name" value="RNA_pol_Rpb1_5"/>
</dbReference>
<dbReference type="AlphaFoldDB" id="A0A2M6WJQ7"/>
<comment type="cofactor">
    <cofactor evidence="7">
        <name>Mg(2+)</name>
        <dbReference type="ChEBI" id="CHEBI:18420"/>
    </cofactor>
    <text evidence="7">Binds 1 Mg(2+) ion per subunit.</text>
</comment>
<dbReference type="InterPro" id="IPR000722">
    <property type="entry name" value="RNA_pol_asu"/>
</dbReference>
<comment type="function">
    <text evidence="7 8">DNA-dependent RNA polymerase catalyzes the transcription of DNA into RNA using the four ribonucleoside triphosphates as substrates.</text>
</comment>
<dbReference type="EC" id="2.7.7.6" evidence="7"/>
<dbReference type="InterPro" id="IPR042102">
    <property type="entry name" value="RNA_pol_Rpb1_3_sf"/>
</dbReference>
<comment type="similarity">
    <text evidence="7 8">Belongs to the RNA polymerase beta' chain family.</text>
</comment>
<dbReference type="GO" id="GO:0003677">
    <property type="term" value="F:DNA binding"/>
    <property type="evidence" value="ECO:0007669"/>
    <property type="project" value="UniProtKB-UniRule"/>
</dbReference>
<dbReference type="InterPro" id="IPR038120">
    <property type="entry name" value="Rpb1_funnel_sf"/>
</dbReference>
<dbReference type="GO" id="GO:0003899">
    <property type="term" value="F:DNA-directed RNA polymerase activity"/>
    <property type="evidence" value="ECO:0007669"/>
    <property type="project" value="UniProtKB-UniRule"/>
</dbReference>
<dbReference type="CDD" id="cd02655">
    <property type="entry name" value="RNAP_beta'_C"/>
    <property type="match status" value="1"/>
</dbReference>
<dbReference type="PANTHER" id="PTHR19376">
    <property type="entry name" value="DNA-DIRECTED RNA POLYMERASE"/>
    <property type="match status" value="1"/>
</dbReference>
<comment type="subunit">
    <text evidence="7">The RNAP catalytic core consists of 2 alpha, 1 beta, 1 beta' and 1 omega subunit. When a sigma factor is associated with the core the holoenzyme is formed, which can initiate transcription.</text>
</comment>
<dbReference type="SUPFAM" id="SSF64484">
    <property type="entry name" value="beta and beta-prime subunits of DNA dependent RNA-polymerase"/>
    <property type="match status" value="1"/>
</dbReference>
<evidence type="ECO:0000256" key="4">
    <source>
        <dbReference type="ARBA" id="ARBA00022723"/>
    </source>
</evidence>
<dbReference type="InterPro" id="IPR006592">
    <property type="entry name" value="RNA_pol_N"/>
</dbReference>
<dbReference type="CDD" id="cd01609">
    <property type="entry name" value="RNAP_beta'_N"/>
    <property type="match status" value="1"/>
</dbReference>
<dbReference type="Gene3D" id="2.40.50.100">
    <property type="match status" value="1"/>
</dbReference>
<dbReference type="GO" id="GO:0000428">
    <property type="term" value="C:DNA-directed RNA polymerase complex"/>
    <property type="evidence" value="ECO:0007669"/>
    <property type="project" value="UniProtKB-KW"/>
</dbReference>
<keyword evidence="4 7" id="KW-0479">Metal-binding</keyword>
<evidence type="ECO:0000256" key="7">
    <source>
        <dbReference type="HAMAP-Rule" id="MF_01322"/>
    </source>
</evidence>
<dbReference type="Pfam" id="PF05000">
    <property type="entry name" value="RNA_pol_Rpb1_4"/>
    <property type="match status" value="1"/>
</dbReference>
<dbReference type="Gene3D" id="4.10.860.120">
    <property type="entry name" value="RNA polymerase II, clamp domain"/>
    <property type="match status" value="1"/>
</dbReference>
<dbReference type="Pfam" id="PF04998">
    <property type="entry name" value="RNA_pol_Rpb1_5"/>
    <property type="match status" value="1"/>
</dbReference>
<evidence type="ECO:0000259" key="9">
    <source>
        <dbReference type="SMART" id="SM00663"/>
    </source>
</evidence>
<dbReference type="Pfam" id="PF04997">
    <property type="entry name" value="RNA_pol_Rpb1_1"/>
    <property type="match status" value="1"/>
</dbReference>
<feature type="binding site" evidence="7">
    <location>
        <position position="496"/>
    </location>
    <ligand>
        <name>Mg(2+)</name>
        <dbReference type="ChEBI" id="CHEBI:18420"/>
    </ligand>
</feature>
<evidence type="ECO:0000313" key="10">
    <source>
        <dbReference type="EMBL" id="PIT93038.1"/>
    </source>
</evidence>
<organism evidence="10 11">
    <name type="scientific">Candidatus Harrisonbacteria bacterium CG10_big_fil_rev_8_21_14_0_10_38_8</name>
    <dbReference type="NCBI Taxonomy" id="1974582"/>
    <lineage>
        <taxon>Bacteria</taxon>
        <taxon>Candidatus Harrisoniibacteriota</taxon>
    </lineage>
</organism>
<dbReference type="GO" id="GO:0008270">
    <property type="term" value="F:zinc ion binding"/>
    <property type="evidence" value="ECO:0007669"/>
    <property type="project" value="UniProtKB-UniRule"/>
</dbReference>
<evidence type="ECO:0000256" key="2">
    <source>
        <dbReference type="ARBA" id="ARBA00022679"/>
    </source>
</evidence>
<dbReference type="NCBIfam" id="TIGR02386">
    <property type="entry name" value="rpoC_TIGR"/>
    <property type="match status" value="1"/>
</dbReference>
<dbReference type="Gene3D" id="1.10.150.390">
    <property type="match status" value="1"/>
</dbReference>
<gene>
    <name evidence="7 10" type="primary">rpoC</name>
    <name evidence="10" type="ORF">COU06_02145</name>
</gene>
<dbReference type="Gene3D" id="1.10.274.100">
    <property type="entry name" value="RNA polymerase Rpb1, domain 3"/>
    <property type="match status" value="2"/>
</dbReference>
<feature type="binding site" evidence="7">
    <location>
        <position position="60"/>
    </location>
    <ligand>
        <name>Zn(2+)</name>
        <dbReference type="ChEBI" id="CHEBI:29105"/>
        <label>1</label>
    </ligand>
</feature>
<keyword evidence="2 7" id="KW-0808">Transferase</keyword>
<dbReference type="EMBL" id="PFAY01000017">
    <property type="protein sequence ID" value="PIT93038.1"/>
    <property type="molecule type" value="Genomic_DNA"/>
</dbReference>
<keyword evidence="3 7" id="KW-0548">Nucleotidyltransferase</keyword>
<keyword evidence="5 7" id="KW-0804">Transcription</keyword>
<comment type="cofactor">
    <cofactor evidence="7">
        <name>Zn(2+)</name>
        <dbReference type="ChEBI" id="CHEBI:29105"/>
    </cofactor>
    <text evidence="7">Binds 2 Zn(2+) ions per subunit.</text>
</comment>
<accession>A0A2M6WJQ7</accession>
<keyword evidence="7" id="KW-0460">Magnesium</keyword>
<name>A0A2M6WJQ7_9BACT</name>
<dbReference type="PANTHER" id="PTHR19376:SF54">
    <property type="entry name" value="DNA-DIRECTED RNA POLYMERASE SUBUNIT BETA"/>
    <property type="match status" value="1"/>
</dbReference>
<feature type="binding site" evidence="7">
    <location>
        <position position="492"/>
    </location>
    <ligand>
        <name>Mg(2+)</name>
        <dbReference type="ChEBI" id="CHEBI:18420"/>
    </ligand>
</feature>
<dbReference type="SMART" id="SM00663">
    <property type="entry name" value="RPOLA_N"/>
    <property type="match status" value="1"/>
</dbReference>
<dbReference type="Gene3D" id="1.10.40.90">
    <property type="match status" value="1"/>
</dbReference>
<feature type="binding site" evidence="7">
    <location>
        <position position="494"/>
    </location>
    <ligand>
        <name>Mg(2+)</name>
        <dbReference type="ChEBI" id="CHEBI:18420"/>
    </ligand>
</feature>